<name>A0A9Q3L0L9_9BASI</name>
<keyword evidence="2" id="KW-1185">Reference proteome</keyword>
<dbReference type="AlphaFoldDB" id="A0A9Q3L0L9"/>
<comment type="caution">
    <text evidence="1">The sequence shown here is derived from an EMBL/GenBank/DDBJ whole genome shotgun (WGS) entry which is preliminary data.</text>
</comment>
<sequence length="217" mass="25383">MPGYESGDWEKLNIDMIRKWGAVEPGRRYRISSINSLFERTQQRGGISNITQYRKFIGEYESIITYLRRYEYIEGEVNHNKEILAILSLEVQGSIYKEMIKDEVMVQARDGGYIIPKFKVLKEYIEQDLHAKVLIQGEDSSRQAFNIKPKEKVRFEEDTLEEVLQQVKELSKKVNTPSKAQPQRQIFKEKEPLQEALEQLKGITESYKPQNPKLPAL</sequence>
<gene>
    <name evidence="1" type="ORF">O181_131285</name>
</gene>
<evidence type="ECO:0000313" key="2">
    <source>
        <dbReference type="Proteomes" id="UP000765509"/>
    </source>
</evidence>
<reference evidence="1" key="1">
    <citation type="submission" date="2021-03" db="EMBL/GenBank/DDBJ databases">
        <title>Draft genome sequence of rust myrtle Austropuccinia psidii MF-1, a brazilian biotype.</title>
        <authorList>
            <person name="Quecine M.C."/>
            <person name="Pachon D.M.R."/>
            <person name="Bonatelli M.L."/>
            <person name="Correr F.H."/>
            <person name="Franceschini L.M."/>
            <person name="Leite T.F."/>
            <person name="Margarido G.R.A."/>
            <person name="Almeida C.A."/>
            <person name="Ferrarezi J.A."/>
            <person name="Labate C.A."/>
        </authorList>
    </citation>
    <scope>NUCLEOTIDE SEQUENCE</scope>
    <source>
        <strain evidence="1">MF-1</strain>
    </source>
</reference>
<organism evidence="1 2">
    <name type="scientific">Austropuccinia psidii MF-1</name>
    <dbReference type="NCBI Taxonomy" id="1389203"/>
    <lineage>
        <taxon>Eukaryota</taxon>
        <taxon>Fungi</taxon>
        <taxon>Dikarya</taxon>
        <taxon>Basidiomycota</taxon>
        <taxon>Pucciniomycotina</taxon>
        <taxon>Pucciniomycetes</taxon>
        <taxon>Pucciniales</taxon>
        <taxon>Sphaerophragmiaceae</taxon>
        <taxon>Austropuccinia</taxon>
    </lineage>
</organism>
<dbReference type="EMBL" id="AVOT02143797">
    <property type="protein sequence ID" value="MBW0591570.1"/>
    <property type="molecule type" value="Genomic_DNA"/>
</dbReference>
<proteinExistence type="predicted"/>
<evidence type="ECO:0000313" key="1">
    <source>
        <dbReference type="EMBL" id="MBW0591570.1"/>
    </source>
</evidence>
<protein>
    <submittedName>
        <fullName evidence="1">Uncharacterized protein</fullName>
    </submittedName>
</protein>
<accession>A0A9Q3L0L9</accession>
<dbReference type="OrthoDB" id="2961286at2759"/>
<dbReference type="Proteomes" id="UP000765509">
    <property type="component" value="Unassembled WGS sequence"/>
</dbReference>